<accession>A0A9P5YHR4</accession>
<protein>
    <recommendedName>
        <fullName evidence="1">CSN8/PSMD8/EIF3K domain-containing protein</fullName>
    </recommendedName>
</protein>
<dbReference type="EMBL" id="MU150230">
    <property type="protein sequence ID" value="KAF9469227.1"/>
    <property type="molecule type" value="Genomic_DNA"/>
</dbReference>
<dbReference type="AlphaFoldDB" id="A0A9P5YHR4"/>
<evidence type="ECO:0000313" key="3">
    <source>
        <dbReference type="Proteomes" id="UP000807353"/>
    </source>
</evidence>
<sequence length="255" mass="27886">MANGPLTPPPTTVAELQDEARSADILPEAVTPVTQTPTQDNYQRIFPAISELAIHSQFEDLVHTAENADLNIDGDRHTTRLLITTPLVLAYLILDKFPPARYVLTRLPDNLTSMPLVKSLMGLVASTGERKYTAVYSRAEALFNIVTQPEFFNASLSQLTVGMITAFVESFRQRTFALVSKAYTSLPLLLAQTYLGLPPDQLLVAAEKACWSYDVSTQVLTPGSKGLPIHSTLSPAFSSLSTFNFVADSVARLEL</sequence>
<evidence type="ECO:0000259" key="1">
    <source>
        <dbReference type="Pfam" id="PF10075"/>
    </source>
</evidence>
<dbReference type="Proteomes" id="UP000807353">
    <property type="component" value="Unassembled WGS sequence"/>
</dbReference>
<comment type="caution">
    <text evidence="2">The sequence shown here is derived from an EMBL/GenBank/DDBJ whole genome shotgun (WGS) entry which is preliminary data.</text>
</comment>
<organism evidence="2 3">
    <name type="scientific">Collybia nuda</name>
    <dbReference type="NCBI Taxonomy" id="64659"/>
    <lineage>
        <taxon>Eukaryota</taxon>
        <taxon>Fungi</taxon>
        <taxon>Dikarya</taxon>
        <taxon>Basidiomycota</taxon>
        <taxon>Agaricomycotina</taxon>
        <taxon>Agaricomycetes</taxon>
        <taxon>Agaricomycetidae</taxon>
        <taxon>Agaricales</taxon>
        <taxon>Tricholomatineae</taxon>
        <taxon>Clitocybaceae</taxon>
        <taxon>Collybia</taxon>
    </lineage>
</organism>
<dbReference type="Pfam" id="PF10075">
    <property type="entry name" value="CSN8_PSD8_EIF3K"/>
    <property type="match status" value="1"/>
</dbReference>
<gene>
    <name evidence="2" type="ORF">BDZ94DRAFT_1244001</name>
</gene>
<reference evidence="2" key="1">
    <citation type="submission" date="2020-11" db="EMBL/GenBank/DDBJ databases">
        <authorList>
            <consortium name="DOE Joint Genome Institute"/>
            <person name="Ahrendt S."/>
            <person name="Riley R."/>
            <person name="Andreopoulos W."/>
            <person name="Labutti K."/>
            <person name="Pangilinan J."/>
            <person name="Ruiz-Duenas F.J."/>
            <person name="Barrasa J.M."/>
            <person name="Sanchez-Garcia M."/>
            <person name="Camarero S."/>
            <person name="Miyauchi S."/>
            <person name="Serrano A."/>
            <person name="Linde D."/>
            <person name="Babiker R."/>
            <person name="Drula E."/>
            <person name="Ayuso-Fernandez I."/>
            <person name="Pacheco R."/>
            <person name="Padilla G."/>
            <person name="Ferreira P."/>
            <person name="Barriuso J."/>
            <person name="Kellner H."/>
            <person name="Castanera R."/>
            <person name="Alfaro M."/>
            <person name="Ramirez L."/>
            <person name="Pisabarro A.G."/>
            <person name="Kuo A."/>
            <person name="Tritt A."/>
            <person name="Lipzen A."/>
            <person name="He G."/>
            <person name="Yan M."/>
            <person name="Ng V."/>
            <person name="Cullen D."/>
            <person name="Martin F."/>
            <person name="Rosso M.-N."/>
            <person name="Henrissat B."/>
            <person name="Hibbett D."/>
            <person name="Martinez A.T."/>
            <person name="Grigoriev I.V."/>
        </authorList>
    </citation>
    <scope>NUCLEOTIDE SEQUENCE</scope>
    <source>
        <strain evidence="2">CBS 247.69</strain>
    </source>
</reference>
<feature type="domain" description="CSN8/PSMD8/EIF3K" evidence="1">
    <location>
        <begin position="82"/>
        <end position="221"/>
    </location>
</feature>
<proteinExistence type="predicted"/>
<dbReference type="InterPro" id="IPR033464">
    <property type="entry name" value="CSN8_PSD8_EIF3K"/>
</dbReference>
<dbReference type="OrthoDB" id="5351233at2759"/>
<name>A0A9P5YHR4_9AGAR</name>
<keyword evidence="3" id="KW-1185">Reference proteome</keyword>
<evidence type="ECO:0000313" key="2">
    <source>
        <dbReference type="EMBL" id="KAF9469227.1"/>
    </source>
</evidence>